<name>A0A6M3LMK4_9ZZZZ</name>
<proteinExistence type="predicted"/>
<protein>
    <submittedName>
        <fullName evidence="1">Uncharacterized protein</fullName>
    </submittedName>
</protein>
<dbReference type="Gene3D" id="1.10.10.60">
    <property type="entry name" value="Homeodomain-like"/>
    <property type="match status" value="1"/>
</dbReference>
<accession>A0A6M3LMK4</accession>
<dbReference type="EMBL" id="MT143240">
    <property type="protein sequence ID" value="QJA94534.1"/>
    <property type="molecule type" value="Genomic_DNA"/>
</dbReference>
<evidence type="ECO:0000313" key="1">
    <source>
        <dbReference type="EMBL" id="QJA94534.1"/>
    </source>
</evidence>
<organism evidence="1">
    <name type="scientific">viral metagenome</name>
    <dbReference type="NCBI Taxonomy" id="1070528"/>
    <lineage>
        <taxon>unclassified sequences</taxon>
        <taxon>metagenomes</taxon>
        <taxon>organismal metagenomes</taxon>
    </lineage>
</organism>
<dbReference type="AlphaFoldDB" id="A0A6M3LMK4"/>
<reference evidence="1" key="1">
    <citation type="submission" date="2020-03" db="EMBL/GenBank/DDBJ databases">
        <title>The deep terrestrial virosphere.</title>
        <authorList>
            <person name="Holmfeldt K."/>
            <person name="Nilsson E."/>
            <person name="Simone D."/>
            <person name="Lopez-Fernandez M."/>
            <person name="Wu X."/>
            <person name="de Brujin I."/>
            <person name="Lundin D."/>
            <person name="Andersson A."/>
            <person name="Bertilsson S."/>
            <person name="Dopson M."/>
        </authorList>
    </citation>
    <scope>NUCLEOTIDE SEQUENCE</scope>
    <source>
        <strain evidence="1">MM415B03829</strain>
    </source>
</reference>
<sequence length="122" mass="14224">MPNIHPQNFHKKYPRHYYTDLVKAARVYGYPGPSTLEFFEFHNGKTTPEIGRMLGICDVTVRNHLRQFGVPMRRPGGNHVNPGIRTVENFDIKCKSCRLKFDGRTWAKLLKKLKNHQCKKEA</sequence>
<gene>
    <name evidence="1" type="ORF">MM415B03829_0005</name>
</gene>